<proteinExistence type="predicted"/>
<accession>A0AA86IVK4</accession>
<feature type="domain" description="Gal80p-like C-terminal" evidence="2">
    <location>
        <begin position="135"/>
        <end position="274"/>
    </location>
</feature>
<evidence type="ECO:0000259" key="1">
    <source>
        <dbReference type="Pfam" id="PF01408"/>
    </source>
</evidence>
<gene>
    <name evidence="3" type="ORF">ENKO_16610</name>
</gene>
<dbReference type="Pfam" id="PF01408">
    <property type="entry name" value="GFO_IDH_MocA"/>
    <property type="match status" value="1"/>
</dbReference>
<evidence type="ECO:0000313" key="4">
    <source>
        <dbReference type="Proteomes" id="UP000682928"/>
    </source>
</evidence>
<evidence type="ECO:0000313" key="3">
    <source>
        <dbReference type="EMBL" id="BCU55067.1"/>
    </source>
</evidence>
<dbReference type="PANTHER" id="PTHR43708">
    <property type="entry name" value="CONSERVED EXPRESSED OXIDOREDUCTASE (EUROFUNG)"/>
    <property type="match status" value="1"/>
</dbReference>
<dbReference type="EMBL" id="AP024590">
    <property type="protein sequence ID" value="BCU55067.1"/>
    <property type="molecule type" value="Genomic_DNA"/>
</dbReference>
<organism evidence="3 4">
    <name type="scientific">Enterobacter kobei</name>
    <dbReference type="NCBI Taxonomy" id="208224"/>
    <lineage>
        <taxon>Bacteria</taxon>
        <taxon>Pseudomonadati</taxon>
        <taxon>Pseudomonadota</taxon>
        <taxon>Gammaproteobacteria</taxon>
        <taxon>Enterobacterales</taxon>
        <taxon>Enterobacteriaceae</taxon>
        <taxon>Enterobacter</taxon>
        <taxon>Enterobacter cloacae complex</taxon>
    </lineage>
</organism>
<name>A0AA86IVK4_9ENTR</name>
<dbReference type="Gene3D" id="3.40.50.720">
    <property type="entry name" value="NAD(P)-binding Rossmann-like Domain"/>
    <property type="match status" value="1"/>
</dbReference>
<dbReference type="PANTHER" id="PTHR43708:SF1">
    <property type="entry name" value="GALACTOSE_LACTOSE METABOLISM REGULATORY PROTEIN GAL80"/>
    <property type="match status" value="1"/>
</dbReference>
<protein>
    <submittedName>
        <fullName evidence="3">Oxidoreductase</fullName>
    </submittedName>
</protein>
<feature type="domain" description="Gfo/Idh/MocA-like oxidoreductase N-terminal" evidence="1">
    <location>
        <begin position="8"/>
        <end position="125"/>
    </location>
</feature>
<dbReference type="Pfam" id="PF22685">
    <property type="entry name" value="Gal80p_C-like"/>
    <property type="match status" value="1"/>
</dbReference>
<dbReference type="InterPro" id="IPR051317">
    <property type="entry name" value="Gfo/Idh/MocA_oxidoreduct"/>
</dbReference>
<dbReference type="InterPro" id="IPR036291">
    <property type="entry name" value="NAD(P)-bd_dom_sf"/>
</dbReference>
<dbReference type="Proteomes" id="UP000682928">
    <property type="component" value="Chromosome"/>
</dbReference>
<dbReference type="InterPro" id="IPR055080">
    <property type="entry name" value="Gal80p-like_C"/>
</dbReference>
<evidence type="ECO:0000259" key="2">
    <source>
        <dbReference type="Pfam" id="PF22685"/>
    </source>
</evidence>
<dbReference type="GO" id="GO:0000166">
    <property type="term" value="F:nucleotide binding"/>
    <property type="evidence" value="ECO:0007669"/>
    <property type="project" value="InterPro"/>
</dbReference>
<reference evidence="3" key="1">
    <citation type="submission" date="2021-04" db="EMBL/GenBank/DDBJ databases">
        <title>Difference and commonality of drug resistance evolution in various bacteria. and drug sensitivity profiles.</title>
        <authorList>
            <person name="Maeda T."/>
            <person name="Shibai A."/>
            <person name="Kawada K."/>
            <person name="Kotani H."/>
            <person name="Tarusawa Y."/>
            <person name="Tanabe K."/>
            <person name="Furusawa C."/>
        </authorList>
    </citation>
    <scope>NUCLEOTIDE SEQUENCE</scope>
    <source>
        <strain evidence="3">JCM 8580</strain>
    </source>
</reference>
<dbReference type="Gene3D" id="3.30.360.10">
    <property type="entry name" value="Dihydrodipicolinate Reductase, domain 2"/>
    <property type="match status" value="1"/>
</dbReference>
<dbReference type="InterPro" id="IPR000683">
    <property type="entry name" value="Gfo/Idh/MocA-like_OxRdtase_N"/>
</dbReference>
<dbReference type="SUPFAM" id="SSF51735">
    <property type="entry name" value="NAD(P)-binding Rossmann-fold domains"/>
    <property type="match status" value="1"/>
</dbReference>
<dbReference type="SUPFAM" id="SSF55347">
    <property type="entry name" value="Glyceraldehyde-3-phosphate dehydrogenase-like, C-terminal domain"/>
    <property type="match status" value="1"/>
</dbReference>
<dbReference type="RefSeq" id="WP_088218993.1">
    <property type="nucleotide sequence ID" value="NZ_AP024590.1"/>
</dbReference>
<dbReference type="AlphaFoldDB" id="A0AA86IVK4"/>
<sequence length="365" mass="38559">MKNGNISTGIVGVSPGEGWASVTHVPALQHLPGYAITGVANSSLASSQKAAETFAIPKAFPDAAALCADPDIDLVAVTVKVPHHKGLVDMALDAGKMVYCEWPLGNGLAEAEAMAAKARQLGLRTAAGLQARSSPVLRYLRDLINDGYIGDVLSTTLVGSAGINAAVAPQRNIYLYDNQNGANAFTIPFGHTIDALCWILGDFREVAATLAIRRDSFRVQETGEIRPNDTADQIAVSGVLQSGAVVSAHYRGGISRGTNLLWEINGTEGDLQITAPLGHIQLAELTLRGGRGDDAELSVMEIPAKYRTVSPDLHGPVVTIAEAWARFSEGAEHDDPLPDFDAAVKTHRLLDAIERAARTGTTITL</sequence>